<dbReference type="InterPro" id="IPR050922">
    <property type="entry name" value="LytR/CpsA/Psr_CW_biosynth"/>
</dbReference>
<dbReference type="PANTHER" id="PTHR33392:SF6">
    <property type="entry name" value="POLYISOPRENYL-TEICHOIC ACID--PEPTIDOGLYCAN TEICHOIC ACID TRANSFERASE TAGU"/>
    <property type="match status" value="1"/>
</dbReference>
<dbReference type="InterPro" id="IPR004474">
    <property type="entry name" value="LytR_CpsA_psr"/>
</dbReference>
<dbReference type="Gene3D" id="3.30.70.2390">
    <property type="match status" value="1"/>
</dbReference>
<dbReference type="InterPro" id="IPR027381">
    <property type="entry name" value="LytR/CpsA/Psr_C"/>
</dbReference>
<keyword evidence="3" id="KW-0472">Membrane</keyword>
<comment type="similarity">
    <text evidence="1">Belongs to the LytR/CpsA/Psr (LCP) family.</text>
</comment>
<dbReference type="Gene3D" id="3.40.630.190">
    <property type="entry name" value="LCP protein"/>
    <property type="match status" value="1"/>
</dbReference>
<dbReference type="Pfam" id="PF13399">
    <property type="entry name" value="LytR_C"/>
    <property type="match status" value="1"/>
</dbReference>
<name>A0A7Z0J770_9MICO</name>
<dbReference type="NCBIfam" id="TIGR00350">
    <property type="entry name" value="lytR_cpsA_psr"/>
    <property type="match status" value="1"/>
</dbReference>
<feature type="domain" description="Cell envelope-related transcriptional attenuator" evidence="4">
    <location>
        <begin position="111"/>
        <end position="262"/>
    </location>
</feature>
<dbReference type="Pfam" id="PF03816">
    <property type="entry name" value="LytR_cpsA_psr"/>
    <property type="match status" value="1"/>
</dbReference>
<dbReference type="RefSeq" id="WP_179579648.1">
    <property type="nucleotide sequence ID" value="NZ_JACCFM010000001.1"/>
</dbReference>
<feature type="domain" description="LytR/CpsA/Psr regulator C-terminal" evidence="5">
    <location>
        <begin position="363"/>
        <end position="444"/>
    </location>
</feature>
<feature type="transmembrane region" description="Helical" evidence="3">
    <location>
        <begin position="27"/>
        <end position="49"/>
    </location>
</feature>
<keyword evidence="3" id="KW-0812">Transmembrane</keyword>
<keyword evidence="7" id="KW-1185">Reference proteome</keyword>
<reference evidence="6 7" key="1">
    <citation type="submission" date="2020-07" db="EMBL/GenBank/DDBJ databases">
        <title>Sequencing the genomes of 1000 actinobacteria strains.</title>
        <authorList>
            <person name="Klenk H.-P."/>
        </authorList>
    </citation>
    <scope>NUCLEOTIDE SEQUENCE [LARGE SCALE GENOMIC DNA]</scope>
    <source>
        <strain evidence="6 7">LI1</strain>
    </source>
</reference>
<sequence>MTFDPSDAPGQPDQGTRRRKRPSAGRLVLRWGAVLVIVAVLVTGGYVFYNYQHFVSGITHIDAITHKNAPKTDADGSDQNILLVGDDHRPAGATDAQLAQLGTQQDGGGTNTDTMMVLHVPANGKKATLISFPRDSWVDIPGFGQDKLNAAFALGSENGGGDAGGAQLLIQTIQNVSGLTIDHFVRVSMLGFYNIVQALGPVQVCLNEAVNDPYSTVNLPAGVSTLNAQQALAFVRQRHGLPNGDLDREVRQQYFLSVEARQILSAGTLLNPMKLQNVLDAVSSSIETDPGLNLLDLALQMHGLSADNITTATIPTLGTPTITVDGQDVSIVEIDTAAMPDFIARVIGPSSAYTTAKAASVTDVTVTVLNGGETDGAATAGTARLAGLGFKTGVAGSADTTTTTTIEYPVGQESQAKALAAYVPGALVLASASVTGVTLVLGTDGLQIATPSSPAPGDTPSITSSSGETSTDSAPPAESPTPTSAPAPNDPAQSFAAGACIN</sequence>
<dbReference type="Proteomes" id="UP000537260">
    <property type="component" value="Unassembled WGS sequence"/>
</dbReference>
<evidence type="ECO:0000313" key="6">
    <source>
        <dbReference type="EMBL" id="NYJ20976.1"/>
    </source>
</evidence>
<gene>
    <name evidence="6" type="ORF">HNR05_002767</name>
</gene>
<dbReference type="EMBL" id="JACCFM010000001">
    <property type="protein sequence ID" value="NYJ20976.1"/>
    <property type="molecule type" value="Genomic_DNA"/>
</dbReference>
<organism evidence="6 7">
    <name type="scientific">Glaciibacter psychrotolerans</name>
    <dbReference type="NCBI Taxonomy" id="670054"/>
    <lineage>
        <taxon>Bacteria</taxon>
        <taxon>Bacillati</taxon>
        <taxon>Actinomycetota</taxon>
        <taxon>Actinomycetes</taxon>
        <taxon>Micrococcales</taxon>
        <taxon>Microbacteriaceae</taxon>
        <taxon>Glaciibacter</taxon>
    </lineage>
</organism>
<comment type="caution">
    <text evidence="6">The sequence shown here is derived from an EMBL/GenBank/DDBJ whole genome shotgun (WGS) entry which is preliminary data.</text>
</comment>
<evidence type="ECO:0000259" key="5">
    <source>
        <dbReference type="Pfam" id="PF13399"/>
    </source>
</evidence>
<evidence type="ECO:0000313" key="7">
    <source>
        <dbReference type="Proteomes" id="UP000537260"/>
    </source>
</evidence>
<evidence type="ECO:0000256" key="1">
    <source>
        <dbReference type="ARBA" id="ARBA00006068"/>
    </source>
</evidence>
<dbReference type="PANTHER" id="PTHR33392">
    <property type="entry name" value="POLYISOPRENYL-TEICHOIC ACID--PEPTIDOGLYCAN TEICHOIC ACID TRANSFERASE TAGU"/>
    <property type="match status" value="1"/>
</dbReference>
<feature type="region of interest" description="Disordered" evidence="2">
    <location>
        <begin position="448"/>
        <end position="502"/>
    </location>
</feature>
<evidence type="ECO:0000259" key="4">
    <source>
        <dbReference type="Pfam" id="PF03816"/>
    </source>
</evidence>
<proteinExistence type="inferred from homology"/>
<keyword evidence="3" id="KW-1133">Transmembrane helix</keyword>
<dbReference type="AlphaFoldDB" id="A0A7Z0J770"/>
<evidence type="ECO:0000256" key="3">
    <source>
        <dbReference type="SAM" id="Phobius"/>
    </source>
</evidence>
<protein>
    <submittedName>
        <fullName evidence="6">LCP family protein required for cell wall assembly</fullName>
    </submittedName>
</protein>
<feature type="region of interest" description="Disordered" evidence="2">
    <location>
        <begin position="1"/>
        <end position="23"/>
    </location>
</feature>
<feature type="compositionally biased region" description="Pro residues" evidence="2">
    <location>
        <begin position="477"/>
        <end position="489"/>
    </location>
</feature>
<evidence type="ECO:0000256" key="2">
    <source>
        <dbReference type="SAM" id="MobiDB-lite"/>
    </source>
</evidence>
<accession>A0A7Z0J770</accession>